<dbReference type="AlphaFoldDB" id="A0A2N0TMD7"/>
<reference evidence="1 2" key="1">
    <citation type="submission" date="2015-10" db="EMBL/GenBank/DDBJ databases">
        <title>Draft genome sequence of Salegentibacter salinarum KCTC 12975.</title>
        <authorList>
            <person name="Lin W."/>
            <person name="Zheng Q."/>
        </authorList>
    </citation>
    <scope>NUCLEOTIDE SEQUENCE [LARGE SCALE GENOMIC DNA]</scope>
    <source>
        <strain evidence="1 2">KCTC 12975</strain>
    </source>
</reference>
<keyword evidence="2" id="KW-1185">Reference proteome</keyword>
<comment type="caution">
    <text evidence="1">The sequence shown here is derived from an EMBL/GenBank/DDBJ whole genome shotgun (WGS) entry which is preliminary data.</text>
</comment>
<proteinExistence type="predicted"/>
<name>A0A2N0TMD7_9FLAO</name>
<dbReference type="Proteomes" id="UP000232673">
    <property type="component" value="Unassembled WGS sequence"/>
</dbReference>
<organism evidence="1 2">
    <name type="scientific">Salegentibacter salinarum</name>
    <dbReference type="NCBI Taxonomy" id="447422"/>
    <lineage>
        <taxon>Bacteria</taxon>
        <taxon>Pseudomonadati</taxon>
        <taxon>Bacteroidota</taxon>
        <taxon>Flavobacteriia</taxon>
        <taxon>Flavobacteriales</taxon>
        <taxon>Flavobacteriaceae</taxon>
        <taxon>Salegentibacter</taxon>
    </lineage>
</organism>
<gene>
    <name evidence="1" type="ORF">APR41_11555</name>
</gene>
<sequence length="68" mass="7793">MKDFIDKQPTFTHAILDFIAEHISTKIKDIKSKFKQMKLANIIKGTDGSMQLINRGIINNYHSCLDRG</sequence>
<evidence type="ECO:0000313" key="1">
    <source>
        <dbReference type="EMBL" id="PKD15905.1"/>
    </source>
</evidence>
<protein>
    <submittedName>
        <fullName evidence="1">Uncharacterized protein</fullName>
    </submittedName>
</protein>
<accession>A0A2N0TMD7</accession>
<dbReference type="EMBL" id="LKTS01000048">
    <property type="protein sequence ID" value="PKD15905.1"/>
    <property type="molecule type" value="Genomic_DNA"/>
</dbReference>
<evidence type="ECO:0000313" key="2">
    <source>
        <dbReference type="Proteomes" id="UP000232673"/>
    </source>
</evidence>